<keyword evidence="3" id="KW-0560">Oxidoreductase</keyword>
<organism evidence="4 5">
    <name type="scientific">Penicillium salamii</name>
    <dbReference type="NCBI Taxonomy" id="1612424"/>
    <lineage>
        <taxon>Eukaryota</taxon>
        <taxon>Fungi</taxon>
        <taxon>Dikarya</taxon>
        <taxon>Ascomycota</taxon>
        <taxon>Pezizomycotina</taxon>
        <taxon>Eurotiomycetes</taxon>
        <taxon>Eurotiomycetidae</taxon>
        <taxon>Eurotiales</taxon>
        <taxon>Aspergillaceae</taxon>
        <taxon>Penicillium</taxon>
    </lineage>
</organism>
<dbReference type="PROSITE" id="PS00061">
    <property type="entry name" value="ADH_SHORT"/>
    <property type="match status" value="1"/>
</dbReference>
<evidence type="ECO:0000256" key="1">
    <source>
        <dbReference type="ARBA" id="ARBA00006484"/>
    </source>
</evidence>
<reference evidence="4" key="1">
    <citation type="submission" date="2021-07" db="EMBL/GenBank/DDBJ databases">
        <authorList>
            <person name="Branca A.L. A."/>
        </authorList>
    </citation>
    <scope>NUCLEOTIDE SEQUENCE</scope>
</reference>
<accession>A0A9W4IML9</accession>
<proteinExistence type="inferred from homology"/>
<comment type="caution">
    <text evidence="4">The sequence shown here is derived from an EMBL/GenBank/DDBJ whole genome shotgun (WGS) entry which is preliminary data.</text>
</comment>
<evidence type="ECO:0000313" key="4">
    <source>
        <dbReference type="EMBL" id="CAG8304072.1"/>
    </source>
</evidence>
<comment type="similarity">
    <text evidence="1">Belongs to the short-chain dehydrogenases/reductases (SDR) family.</text>
</comment>
<dbReference type="PANTHER" id="PTHR43180:SF11">
    <property type="entry name" value="NAD(P)-BINDING PROTEIN"/>
    <property type="match status" value="1"/>
</dbReference>
<evidence type="ECO:0000256" key="2">
    <source>
        <dbReference type="ARBA" id="ARBA00022857"/>
    </source>
</evidence>
<dbReference type="Gene3D" id="3.40.50.720">
    <property type="entry name" value="NAD(P)-binding Rossmann-like Domain"/>
    <property type="match status" value="1"/>
</dbReference>
<dbReference type="OrthoDB" id="37659at2759"/>
<dbReference type="GO" id="GO:0016491">
    <property type="term" value="F:oxidoreductase activity"/>
    <property type="evidence" value="ECO:0007669"/>
    <property type="project" value="UniProtKB-KW"/>
</dbReference>
<dbReference type="InterPro" id="IPR002347">
    <property type="entry name" value="SDR_fam"/>
</dbReference>
<dbReference type="InterPro" id="IPR020904">
    <property type="entry name" value="Sc_DH/Rdtase_CS"/>
</dbReference>
<dbReference type="EMBL" id="CAJVPA010000077">
    <property type="protein sequence ID" value="CAG8304072.1"/>
    <property type="molecule type" value="Genomic_DNA"/>
</dbReference>
<dbReference type="Proteomes" id="UP001152646">
    <property type="component" value="Unassembled WGS sequence"/>
</dbReference>
<protein>
    <submittedName>
        <fullName evidence="4">Uncharacterized protein</fullName>
    </submittedName>
</protein>
<dbReference type="Pfam" id="PF00106">
    <property type="entry name" value="adh_short"/>
    <property type="match status" value="1"/>
</dbReference>
<sequence length="334" mass="35667">MAEIHILDTLDDLSERVVYITGGASGIGRATAELCLKQGANVVIGDLNPLPADLQTSDKLKYIHVDVCSWESQRDAFIQIEAWYGHIDHVFANAGVGPTSPLVDDTLDENGLLTPPNLRTINVNLIGVISTLRLAAYYIQKHSAHRVPGESGSIVVTASASSFQTFTAGDYTIAKHGVLGMLRGVGSRLEGKVRLNAVAPSWTDTGMVPKDFIESLGVAVQAPEVVAKSVVRLFGDQTCHDEVIYSWDGNYLEVNKADGGLLQTAGKLIPNTANEDSVMVKLSAAAVAGERISYIMAGFQLQYPQDRELTGGDLLAQCLKYAGVEVAFGLHGGT</sequence>
<name>A0A9W4IML9_9EURO</name>
<dbReference type="AlphaFoldDB" id="A0A9W4IML9"/>
<dbReference type="InterPro" id="IPR036291">
    <property type="entry name" value="NAD(P)-bd_dom_sf"/>
</dbReference>
<evidence type="ECO:0000313" key="5">
    <source>
        <dbReference type="Proteomes" id="UP001152646"/>
    </source>
</evidence>
<dbReference type="PANTHER" id="PTHR43180">
    <property type="entry name" value="3-OXOACYL-(ACYL-CARRIER-PROTEIN) REDUCTASE (AFU_ORTHOLOGUE AFUA_6G11210)"/>
    <property type="match status" value="1"/>
</dbReference>
<evidence type="ECO:0000256" key="3">
    <source>
        <dbReference type="ARBA" id="ARBA00023002"/>
    </source>
</evidence>
<gene>
    <name evidence="4" type="ORF">PSALAMII_LOCUS1974</name>
</gene>
<keyword evidence="2" id="KW-0521">NADP</keyword>
<dbReference type="PRINTS" id="PR00081">
    <property type="entry name" value="GDHRDH"/>
</dbReference>
<dbReference type="SUPFAM" id="SSF51735">
    <property type="entry name" value="NAD(P)-binding Rossmann-fold domains"/>
    <property type="match status" value="1"/>
</dbReference>